<accession>A0AAV0MQL5</accession>
<organism evidence="3 4">
    <name type="scientific">Linum tenue</name>
    <dbReference type="NCBI Taxonomy" id="586396"/>
    <lineage>
        <taxon>Eukaryota</taxon>
        <taxon>Viridiplantae</taxon>
        <taxon>Streptophyta</taxon>
        <taxon>Embryophyta</taxon>
        <taxon>Tracheophyta</taxon>
        <taxon>Spermatophyta</taxon>
        <taxon>Magnoliopsida</taxon>
        <taxon>eudicotyledons</taxon>
        <taxon>Gunneridae</taxon>
        <taxon>Pentapetalae</taxon>
        <taxon>rosids</taxon>
        <taxon>fabids</taxon>
        <taxon>Malpighiales</taxon>
        <taxon>Linaceae</taxon>
        <taxon>Linum</taxon>
    </lineage>
</organism>
<proteinExistence type="predicted"/>
<dbReference type="Gene3D" id="1.10.287.110">
    <property type="entry name" value="DnaJ domain"/>
    <property type="match status" value="1"/>
</dbReference>
<dbReference type="PANTHER" id="PTHR47726">
    <property type="entry name" value="NAD(P)H-QUINONE OXIDOREDUCTASE SUBUNIT U, CHLOROPLASTIC"/>
    <property type="match status" value="1"/>
</dbReference>
<feature type="transmembrane region" description="Helical" evidence="2">
    <location>
        <begin position="211"/>
        <end position="230"/>
    </location>
</feature>
<keyword evidence="2" id="KW-0812">Transmembrane</keyword>
<keyword evidence="4" id="KW-1185">Reference proteome</keyword>
<evidence type="ECO:0008006" key="5">
    <source>
        <dbReference type="Google" id="ProtNLM"/>
    </source>
</evidence>
<evidence type="ECO:0000256" key="1">
    <source>
        <dbReference type="SAM" id="MobiDB-lite"/>
    </source>
</evidence>
<dbReference type="PANTHER" id="PTHR47726:SF1">
    <property type="entry name" value="NAD(P)H-QUINONE OXIDOREDUCTASE SUBUNIT U, CHLOROPLASTIC"/>
    <property type="match status" value="1"/>
</dbReference>
<protein>
    <recommendedName>
        <fullName evidence="5">Chaperone DnaJ-domain superfamily protein</fullName>
    </recommendedName>
</protein>
<dbReference type="GO" id="GO:0010598">
    <property type="term" value="C:NAD(P)H dehydrogenase complex (plastoquinone)"/>
    <property type="evidence" value="ECO:0007669"/>
    <property type="project" value="InterPro"/>
</dbReference>
<sequence length="232" mass="25124">MAAVSSTSATTLYISGPPGVHKRNGAKYCCILSLEKGSSKLRRSAQLVVRSSSDAGGGQSSSGSAATTEVEEGGWEGSIEVPEGPPSLISALNVERALRGIPITDVDHYAVLGLRRGCSYEEVTAGYKNKVDEVLNKGLEEEQVRDELGILKESYSILSSVEERRMYDWSLARNDNPEKYSWPSQSDITQIASPETPPILQEPEDDGPTRAVGYFLLGWFVLSVVLSIALNR</sequence>
<reference evidence="3" key="1">
    <citation type="submission" date="2022-08" db="EMBL/GenBank/DDBJ databases">
        <authorList>
            <person name="Gutierrez-Valencia J."/>
        </authorList>
    </citation>
    <scope>NUCLEOTIDE SEQUENCE</scope>
</reference>
<dbReference type="InterPro" id="IPR036869">
    <property type="entry name" value="J_dom_sf"/>
</dbReference>
<dbReference type="FunFam" id="1.10.287.110:FF:000080">
    <property type="entry name" value="NAD(P)H-quinone oxidoreductase subunit U chloroplastic"/>
    <property type="match status" value="1"/>
</dbReference>
<evidence type="ECO:0000313" key="3">
    <source>
        <dbReference type="EMBL" id="CAI0448366.1"/>
    </source>
</evidence>
<keyword evidence="2" id="KW-0472">Membrane</keyword>
<name>A0AAV0MQL5_9ROSI</name>
<gene>
    <name evidence="3" type="ORF">LITE_LOCUS29762</name>
</gene>
<dbReference type="AlphaFoldDB" id="A0AAV0MQL5"/>
<dbReference type="GO" id="GO:0009535">
    <property type="term" value="C:chloroplast thylakoid membrane"/>
    <property type="evidence" value="ECO:0007669"/>
    <property type="project" value="InterPro"/>
</dbReference>
<feature type="region of interest" description="Disordered" evidence="1">
    <location>
        <begin position="47"/>
        <end position="82"/>
    </location>
</feature>
<dbReference type="InterPro" id="IPR044199">
    <property type="entry name" value="NdhU_chloroplastic"/>
</dbReference>
<dbReference type="EMBL" id="CAMGYJ010000007">
    <property type="protein sequence ID" value="CAI0448366.1"/>
    <property type="molecule type" value="Genomic_DNA"/>
</dbReference>
<evidence type="ECO:0000256" key="2">
    <source>
        <dbReference type="SAM" id="Phobius"/>
    </source>
</evidence>
<dbReference type="SUPFAM" id="SSF46565">
    <property type="entry name" value="Chaperone J-domain"/>
    <property type="match status" value="1"/>
</dbReference>
<evidence type="ECO:0000313" key="4">
    <source>
        <dbReference type="Proteomes" id="UP001154282"/>
    </source>
</evidence>
<comment type="caution">
    <text evidence="3">The sequence shown here is derived from an EMBL/GenBank/DDBJ whole genome shotgun (WGS) entry which is preliminary data.</text>
</comment>
<keyword evidence="2" id="KW-1133">Transmembrane helix</keyword>
<dbReference type="Proteomes" id="UP001154282">
    <property type="component" value="Unassembled WGS sequence"/>
</dbReference>